<dbReference type="GO" id="GO:0034480">
    <property type="term" value="F:phosphatidylcholine phospholipase C activity"/>
    <property type="evidence" value="ECO:0007669"/>
    <property type="project" value="UniProtKB-EC"/>
</dbReference>
<reference evidence="9" key="1">
    <citation type="submission" date="2021-04" db="EMBL/GenBank/DDBJ databases">
        <title>Genome based classification of Actinospica acidithermotolerans sp. nov., an actinobacterium isolated from an Indonesian hot spring.</title>
        <authorList>
            <person name="Kusuma A.B."/>
            <person name="Putra K.E."/>
            <person name="Nafisah S."/>
            <person name="Loh J."/>
            <person name="Nouioui I."/>
            <person name="Goodfellow M."/>
        </authorList>
    </citation>
    <scope>NUCLEOTIDE SEQUENCE</scope>
    <source>
        <strain evidence="9">CSCA 57</strain>
    </source>
</reference>
<comment type="catalytic activity">
    <reaction evidence="7">
        <text>a 1,2-diacyl-sn-glycero-3-phosphocholine + H2O = phosphocholine + a 1,2-diacyl-sn-glycerol + H(+)</text>
        <dbReference type="Rhea" id="RHEA:10604"/>
        <dbReference type="ChEBI" id="CHEBI:15377"/>
        <dbReference type="ChEBI" id="CHEBI:15378"/>
        <dbReference type="ChEBI" id="CHEBI:17815"/>
        <dbReference type="ChEBI" id="CHEBI:57643"/>
        <dbReference type="ChEBI" id="CHEBI:295975"/>
        <dbReference type="EC" id="3.1.4.3"/>
    </reaction>
    <physiologicalReaction direction="left-to-right" evidence="7">
        <dbReference type="Rhea" id="RHEA:10605"/>
    </physiologicalReaction>
</comment>
<dbReference type="InterPro" id="IPR006311">
    <property type="entry name" value="TAT_signal"/>
</dbReference>
<keyword evidence="10" id="KW-1185">Reference proteome</keyword>
<keyword evidence="4" id="KW-0134">Cell wall</keyword>
<evidence type="ECO:0000256" key="7">
    <source>
        <dbReference type="ARBA" id="ARBA00048421"/>
    </source>
</evidence>
<feature type="compositionally biased region" description="Polar residues" evidence="8">
    <location>
        <begin position="514"/>
        <end position="525"/>
    </location>
</feature>
<keyword evidence="6" id="KW-0843">Virulence</keyword>
<comment type="caution">
    <text evidence="9">The sequence shown here is derived from an EMBL/GenBank/DDBJ whole genome shotgun (WGS) entry which is preliminary data.</text>
</comment>
<proteinExistence type="inferred from homology"/>
<evidence type="ECO:0000313" key="10">
    <source>
        <dbReference type="Proteomes" id="UP000675781"/>
    </source>
</evidence>
<evidence type="ECO:0000256" key="6">
    <source>
        <dbReference type="ARBA" id="ARBA00023026"/>
    </source>
</evidence>
<feature type="compositionally biased region" description="Low complexity" evidence="8">
    <location>
        <begin position="491"/>
        <end position="506"/>
    </location>
</feature>
<dbReference type="RefSeq" id="WP_212528336.1">
    <property type="nucleotide sequence ID" value="NZ_JAGSOG010000040.1"/>
</dbReference>
<dbReference type="PANTHER" id="PTHR31956:SF1">
    <property type="entry name" value="NON-SPECIFIC PHOSPHOLIPASE C1"/>
    <property type="match status" value="1"/>
</dbReference>
<keyword evidence="5" id="KW-0378">Hydrolase</keyword>
<keyword evidence="4" id="KW-0964">Secreted</keyword>
<evidence type="ECO:0000256" key="8">
    <source>
        <dbReference type="SAM" id="MobiDB-lite"/>
    </source>
</evidence>
<evidence type="ECO:0000313" key="9">
    <source>
        <dbReference type="EMBL" id="MBR7833815.1"/>
    </source>
</evidence>
<comment type="subcellular location">
    <subcellularLocation>
        <location evidence="1">Secreted</location>
        <location evidence="1">Cell wall</location>
    </subcellularLocation>
</comment>
<dbReference type="PROSITE" id="PS51318">
    <property type="entry name" value="TAT"/>
    <property type="match status" value="1"/>
</dbReference>
<dbReference type="EC" id="3.1.4.3" evidence="3"/>
<organism evidence="9 10">
    <name type="scientific">Actinospica durhamensis</name>
    <dbReference type="NCBI Taxonomy" id="1508375"/>
    <lineage>
        <taxon>Bacteria</taxon>
        <taxon>Bacillati</taxon>
        <taxon>Actinomycetota</taxon>
        <taxon>Actinomycetes</taxon>
        <taxon>Catenulisporales</taxon>
        <taxon>Actinospicaceae</taxon>
        <taxon>Actinospica</taxon>
    </lineage>
</organism>
<evidence type="ECO:0000256" key="3">
    <source>
        <dbReference type="ARBA" id="ARBA00012018"/>
    </source>
</evidence>
<dbReference type="PANTHER" id="PTHR31956">
    <property type="entry name" value="NON-SPECIFIC PHOSPHOLIPASE C4-RELATED"/>
    <property type="match status" value="1"/>
</dbReference>
<dbReference type="EMBL" id="JAGSOG010000040">
    <property type="protein sequence ID" value="MBR7833815.1"/>
    <property type="molecule type" value="Genomic_DNA"/>
</dbReference>
<gene>
    <name evidence="9" type="ORF">KDL01_11095</name>
</gene>
<comment type="similarity">
    <text evidence="2">Belongs to the bacterial phospholipase C family.</text>
</comment>
<dbReference type="AlphaFoldDB" id="A0A941EMN1"/>
<accession>A0A941EMN1</accession>
<evidence type="ECO:0000256" key="2">
    <source>
        <dbReference type="ARBA" id="ARBA00009717"/>
    </source>
</evidence>
<dbReference type="InterPro" id="IPR017850">
    <property type="entry name" value="Alkaline_phosphatase_core_sf"/>
</dbReference>
<evidence type="ECO:0000256" key="4">
    <source>
        <dbReference type="ARBA" id="ARBA00022512"/>
    </source>
</evidence>
<dbReference type="InterPro" id="IPR007312">
    <property type="entry name" value="Phosphoesterase"/>
</dbReference>
<evidence type="ECO:0000256" key="5">
    <source>
        <dbReference type="ARBA" id="ARBA00022801"/>
    </source>
</evidence>
<evidence type="ECO:0000256" key="1">
    <source>
        <dbReference type="ARBA" id="ARBA00004191"/>
    </source>
</evidence>
<feature type="region of interest" description="Disordered" evidence="8">
    <location>
        <begin position="477"/>
        <end position="525"/>
    </location>
</feature>
<protein>
    <recommendedName>
        <fullName evidence="3">phospholipase C</fullName>
        <ecNumber evidence="3">3.1.4.3</ecNumber>
    </recommendedName>
</protein>
<dbReference type="Proteomes" id="UP000675781">
    <property type="component" value="Unassembled WGS sequence"/>
</dbReference>
<dbReference type="Gene3D" id="3.40.720.10">
    <property type="entry name" value="Alkaline Phosphatase, subunit A"/>
    <property type="match status" value="2"/>
</dbReference>
<name>A0A941EMN1_9ACTN</name>
<dbReference type="Pfam" id="PF04185">
    <property type="entry name" value="Phosphoesterase"/>
    <property type="match status" value="1"/>
</dbReference>
<sequence>MNDKQFPLSPALSRRRFITSAAALAGAAGASGVLPANLAAKAAGAANPGTASLSQIKHVVYVMMENRSFDHYFGTYPGARGFDDRTAIRLPNGNSVFQQPDPANPDGYLEPFHMSTITTGAAAVPSLSHDWRDQHAAWNHGAMDGWLTTHLASDGEVNGSYTMGYFTREDIPFHWALAESFTLLDNYHCSVMGPTDPNRLVWMSGNNDPQGKYGGPVLETVTPNPLGYPTAAETLYHAGYSVKTYFSGATSGFNVFAWFANFQGTGLVPAGLYNSVMTGDTLYGDATPGGVGDPLSPTLAADPTLAFEEDCANGVLPDVSWLFMPSAADEHPPNLPAAGAQYLASKLEALASNEDLWNSTVFVLNYDENDGFFDHVVPPTPRYDQHPEEFVDQASPKGTPGGGLPVGAGFRVPCIIVSPWTVGGRVFSEVSDHTSGLRLIESITKAGGLSGHGPVTFGPISTWRRETFGDFTGALRLNEKKPAPGNTQFDADTTAANLAAQTTAAAQPMPTRPGATQSLPHQLGK</sequence>